<sequence length="254" mass="28624">MNMSQTGVLIIAHGSSNPKWEKDIEEAVLKVNTELPVVISYLEFSEEKTIEKGIQQLESDGIKTIVSIPLFISSGSTHIDEIKYALGVIAETPVDTDLHPIEMACDIVWCEPMDDHALVMDLVSERVASLSVNPEKEVLLLVAHGSDESSFHEKWEELLQRMKQALATRFPFKQIVHGTLHPDNLRSTVARLPQETETLVLPLFLCEGYFTNKVIPNRLEGLSYHWEGKTYLPHPLVSSWIENQLEAALANDRQ</sequence>
<dbReference type="EMBL" id="PDOD01000006">
    <property type="protein sequence ID" value="PYZ91720.1"/>
    <property type="molecule type" value="Genomic_DNA"/>
</dbReference>
<proteinExistence type="predicted"/>
<dbReference type="Proteomes" id="UP000248214">
    <property type="component" value="Unassembled WGS sequence"/>
</dbReference>
<dbReference type="Gene3D" id="3.40.50.1400">
    <property type="match status" value="2"/>
</dbReference>
<dbReference type="SUPFAM" id="SSF53800">
    <property type="entry name" value="Chelatase"/>
    <property type="match status" value="2"/>
</dbReference>
<dbReference type="PANTHER" id="PTHR33542">
    <property type="entry name" value="SIROHYDROCHLORIN FERROCHELATASE, CHLOROPLASTIC"/>
    <property type="match status" value="1"/>
</dbReference>
<dbReference type="GO" id="GO:0016829">
    <property type="term" value="F:lyase activity"/>
    <property type="evidence" value="ECO:0007669"/>
    <property type="project" value="UniProtKB-KW"/>
</dbReference>
<dbReference type="PANTHER" id="PTHR33542:SF3">
    <property type="entry name" value="SIROHYDROCHLORIN FERROCHELATASE, CHLOROPLASTIC"/>
    <property type="match status" value="1"/>
</dbReference>
<evidence type="ECO:0000313" key="4">
    <source>
        <dbReference type="Proteomes" id="UP000248214"/>
    </source>
</evidence>
<dbReference type="AlphaFoldDB" id="A0A323T917"/>
<gene>
    <name evidence="3" type="ORF">CR194_19050</name>
</gene>
<evidence type="ECO:0000256" key="1">
    <source>
        <dbReference type="ARBA" id="ARBA00022723"/>
    </source>
</evidence>
<protein>
    <submittedName>
        <fullName evidence="3">Cobalamin biosynthesis protein CbiX</fullName>
    </submittedName>
</protein>
<evidence type="ECO:0000256" key="2">
    <source>
        <dbReference type="ARBA" id="ARBA00023239"/>
    </source>
</evidence>
<dbReference type="GO" id="GO:0046872">
    <property type="term" value="F:metal ion binding"/>
    <property type="evidence" value="ECO:0007669"/>
    <property type="project" value="UniProtKB-KW"/>
</dbReference>
<evidence type="ECO:0000313" key="3">
    <source>
        <dbReference type="EMBL" id="PYZ91720.1"/>
    </source>
</evidence>
<accession>A0A323T917</accession>
<name>A0A323T917_9BACI</name>
<dbReference type="RefSeq" id="WP_110612040.1">
    <property type="nucleotide sequence ID" value="NZ_PDOD01000006.1"/>
</dbReference>
<reference evidence="3 4" key="1">
    <citation type="submission" date="2017-10" db="EMBL/GenBank/DDBJ databases">
        <title>Bacillus sp. nov., a halophilic bacterium isolated from a Keqin Lake.</title>
        <authorList>
            <person name="Wang H."/>
        </authorList>
    </citation>
    <scope>NUCLEOTIDE SEQUENCE [LARGE SCALE GENOMIC DNA]</scope>
    <source>
        <strain evidence="3 4">KQ-12</strain>
    </source>
</reference>
<dbReference type="Pfam" id="PF01903">
    <property type="entry name" value="CbiX"/>
    <property type="match status" value="2"/>
</dbReference>
<dbReference type="OrthoDB" id="1489951at2"/>
<keyword evidence="4" id="KW-1185">Reference proteome</keyword>
<keyword evidence="2" id="KW-0456">Lyase</keyword>
<dbReference type="InterPro" id="IPR002762">
    <property type="entry name" value="CbiX-like"/>
</dbReference>
<organism evidence="3 4">
    <name type="scientific">Salipaludibacillus keqinensis</name>
    <dbReference type="NCBI Taxonomy" id="2045207"/>
    <lineage>
        <taxon>Bacteria</taxon>
        <taxon>Bacillati</taxon>
        <taxon>Bacillota</taxon>
        <taxon>Bacilli</taxon>
        <taxon>Bacillales</taxon>
        <taxon>Bacillaceae</taxon>
    </lineage>
</organism>
<dbReference type="InterPro" id="IPR050963">
    <property type="entry name" value="Sirohydro_Cobaltochel/CbiX"/>
</dbReference>
<keyword evidence="1" id="KW-0479">Metal-binding</keyword>
<comment type="caution">
    <text evidence="3">The sequence shown here is derived from an EMBL/GenBank/DDBJ whole genome shotgun (WGS) entry which is preliminary data.</text>
</comment>